<dbReference type="RefSeq" id="WP_233719631.1">
    <property type="nucleotide sequence ID" value="NZ_JAJUWU010000009.1"/>
</dbReference>
<dbReference type="EMBL" id="JAJUWU010000009">
    <property type="protein sequence ID" value="MCE7028473.1"/>
    <property type="molecule type" value="Genomic_DNA"/>
</dbReference>
<evidence type="ECO:0000313" key="1">
    <source>
        <dbReference type="EMBL" id="MCE7028473.1"/>
    </source>
</evidence>
<protein>
    <submittedName>
        <fullName evidence="1">HK97 gp10 family phage protein</fullName>
    </submittedName>
</protein>
<dbReference type="Proteomes" id="UP001139035">
    <property type="component" value="Unassembled WGS sequence"/>
</dbReference>
<reference evidence="1" key="1">
    <citation type="submission" date="2022-01" db="EMBL/GenBank/DDBJ databases">
        <title>Jiella avicenniae sp. nov., a novel endophytic bacterium isolated from bark of Avicennia marina.</title>
        <authorList>
            <person name="Tuo L."/>
        </authorList>
    </citation>
    <scope>NUCLEOTIDE SEQUENCE</scope>
    <source>
        <strain evidence="1">CBK1P-4</strain>
    </source>
</reference>
<comment type="caution">
    <text evidence="1">The sequence shown here is derived from an EMBL/GenBank/DDBJ whole genome shotgun (WGS) entry which is preliminary data.</text>
</comment>
<sequence>MKTMNFAAQVADWVHEVEGAIEAIYTDSVQDLLEEAQKNAPVKTGFLVNSLLLSTTAMPAIKETEKPADGAKYAPAEISASIIGEGFGSVLYAGYTAAYAARLEFGFEGVDTLGRVYRQSPRMFVGLAAQNWPNIVQRNAQRLSAKIAFR</sequence>
<evidence type="ECO:0000313" key="2">
    <source>
        <dbReference type="Proteomes" id="UP001139035"/>
    </source>
</evidence>
<keyword evidence="2" id="KW-1185">Reference proteome</keyword>
<dbReference type="AlphaFoldDB" id="A0A9X1P351"/>
<proteinExistence type="predicted"/>
<gene>
    <name evidence="1" type="ORF">LZD57_10775</name>
</gene>
<organism evidence="1 2">
    <name type="scientific">Jiella avicenniae</name>
    <dbReference type="NCBI Taxonomy" id="2907202"/>
    <lineage>
        <taxon>Bacteria</taxon>
        <taxon>Pseudomonadati</taxon>
        <taxon>Pseudomonadota</taxon>
        <taxon>Alphaproteobacteria</taxon>
        <taxon>Hyphomicrobiales</taxon>
        <taxon>Aurantimonadaceae</taxon>
        <taxon>Jiella</taxon>
    </lineage>
</organism>
<accession>A0A9X1P351</accession>
<name>A0A9X1P351_9HYPH</name>